<dbReference type="SMART" id="SM00862">
    <property type="entry name" value="Trans_reg_C"/>
    <property type="match status" value="1"/>
</dbReference>
<evidence type="ECO:0000256" key="6">
    <source>
        <dbReference type="ARBA" id="ARBA00023163"/>
    </source>
</evidence>
<evidence type="ECO:0000259" key="11">
    <source>
        <dbReference type="PROSITE" id="PS51755"/>
    </source>
</evidence>
<evidence type="ECO:0000256" key="1">
    <source>
        <dbReference type="ARBA" id="ARBA00022491"/>
    </source>
</evidence>
<reference evidence="12 13" key="1">
    <citation type="submission" date="2020-03" db="EMBL/GenBank/DDBJ databases">
        <title>Vagococcus sp. nov., isolated from beetles.</title>
        <authorList>
            <person name="Hyun D.-W."/>
            <person name="Bae J.-W."/>
        </authorList>
    </citation>
    <scope>NUCLEOTIDE SEQUENCE [LARGE SCALE GENOMIC DNA]</scope>
    <source>
        <strain evidence="12 13">HDW17B</strain>
    </source>
</reference>
<dbReference type="GO" id="GO:0000976">
    <property type="term" value="F:transcription cis-regulatory region binding"/>
    <property type="evidence" value="ECO:0007669"/>
    <property type="project" value="TreeGrafter"/>
</dbReference>
<dbReference type="EMBL" id="CP049887">
    <property type="protein sequence ID" value="QIL48567.1"/>
    <property type="molecule type" value="Genomic_DNA"/>
</dbReference>
<dbReference type="GO" id="GO:0006355">
    <property type="term" value="P:regulation of DNA-templated transcription"/>
    <property type="evidence" value="ECO:0007669"/>
    <property type="project" value="InterPro"/>
</dbReference>
<evidence type="ECO:0000256" key="5">
    <source>
        <dbReference type="ARBA" id="ARBA00023125"/>
    </source>
</evidence>
<dbReference type="PROSITE" id="PS50110">
    <property type="entry name" value="RESPONSE_REGULATORY"/>
    <property type="match status" value="1"/>
</dbReference>
<evidence type="ECO:0000256" key="3">
    <source>
        <dbReference type="ARBA" id="ARBA00023012"/>
    </source>
</evidence>
<name>A0A6G8AU98_9ENTE</name>
<keyword evidence="2 8" id="KW-0597">Phosphoprotein</keyword>
<dbReference type="GO" id="GO:0005829">
    <property type="term" value="C:cytosol"/>
    <property type="evidence" value="ECO:0007669"/>
    <property type="project" value="TreeGrafter"/>
</dbReference>
<dbReference type="InterPro" id="IPR011006">
    <property type="entry name" value="CheY-like_superfamily"/>
</dbReference>
<dbReference type="Pfam" id="PF00486">
    <property type="entry name" value="Trans_reg_C"/>
    <property type="match status" value="1"/>
</dbReference>
<evidence type="ECO:0000256" key="9">
    <source>
        <dbReference type="PROSITE-ProRule" id="PRU01091"/>
    </source>
</evidence>
<dbReference type="InterPro" id="IPR001789">
    <property type="entry name" value="Sig_transdc_resp-reg_receiver"/>
</dbReference>
<dbReference type="KEGG" id="vhy:G7082_08670"/>
<keyword evidence="7" id="KW-0961">Cell wall biogenesis/degradation</keyword>
<keyword evidence="3" id="KW-0902">Two-component regulatory system</keyword>
<sequence length="222" mass="25558">MTHILLIEDEEMLSEIVSEFLMDANFKVTTAINGEEGLVVFNEQNFDLILLDIMLPKISGLDVLKNIRTTSSVPIIMMTALDDEYTQLASFNQHIDDYITKPFSPSILVKRIEAVLRRSRPDNQINSDKLLGDLDISYEDYQVTYNDQLVELTKKEFEILACLTKRPNTVIPRGQIIYNVWGYEDNLDNRLLDNHFKNIRKKLPEVTIQTVTGIGYKLEVSK</sequence>
<dbReference type="GO" id="GO:0000156">
    <property type="term" value="F:phosphorelay response regulator activity"/>
    <property type="evidence" value="ECO:0007669"/>
    <property type="project" value="TreeGrafter"/>
</dbReference>
<keyword evidence="5 9" id="KW-0238">DNA-binding</keyword>
<keyword evidence="1" id="KW-0678">Repressor</keyword>
<feature type="modified residue" description="4-aspartylphosphate" evidence="8">
    <location>
        <position position="52"/>
    </location>
</feature>
<dbReference type="InterPro" id="IPR001867">
    <property type="entry name" value="OmpR/PhoB-type_DNA-bd"/>
</dbReference>
<dbReference type="SUPFAM" id="SSF52172">
    <property type="entry name" value="CheY-like"/>
    <property type="match status" value="1"/>
</dbReference>
<evidence type="ECO:0000259" key="10">
    <source>
        <dbReference type="PROSITE" id="PS50110"/>
    </source>
</evidence>
<dbReference type="InterPro" id="IPR036388">
    <property type="entry name" value="WH-like_DNA-bd_sf"/>
</dbReference>
<gene>
    <name evidence="12" type="ORF">G7082_08670</name>
</gene>
<evidence type="ECO:0000256" key="8">
    <source>
        <dbReference type="PROSITE-ProRule" id="PRU00169"/>
    </source>
</evidence>
<dbReference type="RefSeq" id="WP_166034705.1">
    <property type="nucleotide sequence ID" value="NZ_CP049887.1"/>
</dbReference>
<proteinExistence type="predicted"/>
<evidence type="ECO:0000256" key="4">
    <source>
        <dbReference type="ARBA" id="ARBA00023015"/>
    </source>
</evidence>
<feature type="domain" description="Response regulatory" evidence="10">
    <location>
        <begin position="3"/>
        <end position="116"/>
    </location>
</feature>
<dbReference type="SMART" id="SM00448">
    <property type="entry name" value="REC"/>
    <property type="match status" value="1"/>
</dbReference>
<evidence type="ECO:0000313" key="13">
    <source>
        <dbReference type="Proteomes" id="UP000501747"/>
    </source>
</evidence>
<protein>
    <submittedName>
        <fullName evidence="12">Response regulator transcription factor</fullName>
    </submittedName>
</protein>
<dbReference type="Gene3D" id="1.10.10.10">
    <property type="entry name" value="Winged helix-like DNA-binding domain superfamily/Winged helix DNA-binding domain"/>
    <property type="match status" value="1"/>
</dbReference>
<keyword evidence="13" id="KW-1185">Reference proteome</keyword>
<dbReference type="Gene3D" id="3.40.50.2300">
    <property type="match status" value="1"/>
</dbReference>
<accession>A0A6G8AU98</accession>
<dbReference type="FunFam" id="3.40.50.2300:FF:000001">
    <property type="entry name" value="DNA-binding response regulator PhoB"/>
    <property type="match status" value="1"/>
</dbReference>
<evidence type="ECO:0000256" key="2">
    <source>
        <dbReference type="ARBA" id="ARBA00022553"/>
    </source>
</evidence>
<feature type="DNA-binding region" description="OmpR/PhoB-type" evidence="9">
    <location>
        <begin position="126"/>
        <end position="220"/>
    </location>
</feature>
<keyword evidence="4" id="KW-0805">Transcription regulation</keyword>
<dbReference type="AlphaFoldDB" id="A0A6G8AU98"/>
<keyword evidence="6" id="KW-0804">Transcription</keyword>
<dbReference type="InterPro" id="IPR039420">
    <property type="entry name" value="WalR-like"/>
</dbReference>
<evidence type="ECO:0000256" key="7">
    <source>
        <dbReference type="ARBA" id="ARBA00023316"/>
    </source>
</evidence>
<dbReference type="CDD" id="cd17574">
    <property type="entry name" value="REC_OmpR"/>
    <property type="match status" value="1"/>
</dbReference>
<feature type="domain" description="OmpR/PhoB-type" evidence="11">
    <location>
        <begin position="126"/>
        <end position="220"/>
    </location>
</feature>
<dbReference type="PANTHER" id="PTHR48111">
    <property type="entry name" value="REGULATOR OF RPOS"/>
    <property type="match status" value="1"/>
</dbReference>
<organism evidence="12 13">
    <name type="scientific">Vagococcus hydrophili</name>
    <dbReference type="NCBI Taxonomy" id="2714947"/>
    <lineage>
        <taxon>Bacteria</taxon>
        <taxon>Bacillati</taxon>
        <taxon>Bacillota</taxon>
        <taxon>Bacilli</taxon>
        <taxon>Lactobacillales</taxon>
        <taxon>Enterococcaceae</taxon>
        <taxon>Vagococcus</taxon>
    </lineage>
</organism>
<dbReference type="GO" id="GO:0032993">
    <property type="term" value="C:protein-DNA complex"/>
    <property type="evidence" value="ECO:0007669"/>
    <property type="project" value="TreeGrafter"/>
</dbReference>
<evidence type="ECO:0000313" key="12">
    <source>
        <dbReference type="EMBL" id="QIL48567.1"/>
    </source>
</evidence>
<dbReference type="PROSITE" id="PS51755">
    <property type="entry name" value="OMPR_PHOB"/>
    <property type="match status" value="1"/>
</dbReference>
<dbReference type="PANTHER" id="PTHR48111:SF21">
    <property type="entry name" value="DNA-BINDING DUAL MASTER TRANSCRIPTIONAL REGULATOR RPAA"/>
    <property type="match status" value="1"/>
</dbReference>
<dbReference type="Pfam" id="PF00072">
    <property type="entry name" value="Response_reg"/>
    <property type="match status" value="1"/>
</dbReference>
<dbReference type="Proteomes" id="UP000501747">
    <property type="component" value="Chromosome"/>
</dbReference>
<dbReference type="CDD" id="cd00383">
    <property type="entry name" value="trans_reg_C"/>
    <property type="match status" value="1"/>
</dbReference>
<dbReference type="GO" id="GO:0071555">
    <property type="term" value="P:cell wall organization"/>
    <property type="evidence" value="ECO:0007669"/>
    <property type="project" value="UniProtKB-KW"/>
</dbReference>